<keyword evidence="6" id="KW-1185">Reference proteome</keyword>
<proteinExistence type="predicted"/>
<organism evidence="5 6">
    <name type="scientific">Fodinisporobacter ferrooxydans</name>
    <dbReference type="NCBI Taxonomy" id="2901836"/>
    <lineage>
        <taxon>Bacteria</taxon>
        <taxon>Bacillati</taxon>
        <taxon>Bacillota</taxon>
        <taxon>Bacilli</taxon>
        <taxon>Bacillales</taxon>
        <taxon>Alicyclobacillaceae</taxon>
        <taxon>Fodinisporobacter</taxon>
    </lineage>
</organism>
<dbReference type="RefSeq" id="WP_347437644.1">
    <property type="nucleotide sequence ID" value="NZ_CP089291.1"/>
</dbReference>
<evidence type="ECO:0000313" key="6">
    <source>
        <dbReference type="Proteomes" id="UP000830167"/>
    </source>
</evidence>
<dbReference type="InterPro" id="IPR013611">
    <property type="entry name" value="Transp-assoc_OB_typ2"/>
</dbReference>
<dbReference type="InterPro" id="IPR003593">
    <property type="entry name" value="AAA+_ATPase"/>
</dbReference>
<dbReference type="Gene3D" id="2.40.50.100">
    <property type="match status" value="1"/>
</dbReference>
<protein>
    <submittedName>
        <fullName evidence="5">ABC transporter ATP-binding protein</fullName>
    </submittedName>
</protein>
<dbReference type="GO" id="GO:0005524">
    <property type="term" value="F:ATP binding"/>
    <property type="evidence" value="ECO:0007669"/>
    <property type="project" value="UniProtKB-KW"/>
</dbReference>
<keyword evidence="3 5" id="KW-0067">ATP-binding</keyword>
<evidence type="ECO:0000256" key="2">
    <source>
        <dbReference type="ARBA" id="ARBA00022741"/>
    </source>
</evidence>
<dbReference type="InterPro" id="IPR050093">
    <property type="entry name" value="ABC_SmlMolc_Importer"/>
</dbReference>
<name>A0ABY4CKG8_9BACL</name>
<dbReference type="PANTHER" id="PTHR42781">
    <property type="entry name" value="SPERMIDINE/PUTRESCINE IMPORT ATP-BINDING PROTEIN POTA"/>
    <property type="match status" value="1"/>
</dbReference>
<dbReference type="PROSITE" id="PS00211">
    <property type="entry name" value="ABC_TRANSPORTER_1"/>
    <property type="match status" value="1"/>
</dbReference>
<evidence type="ECO:0000313" key="5">
    <source>
        <dbReference type="EMBL" id="UOF90950.1"/>
    </source>
</evidence>
<dbReference type="EMBL" id="CP089291">
    <property type="protein sequence ID" value="UOF90950.1"/>
    <property type="molecule type" value="Genomic_DNA"/>
</dbReference>
<accession>A0ABY4CKG8</accession>
<dbReference type="SMART" id="SM00382">
    <property type="entry name" value="AAA"/>
    <property type="match status" value="1"/>
</dbReference>
<dbReference type="PANTHER" id="PTHR42781:SF4">
    <property type="entry name" value="SPERMIDINE_PUTRESCINE IMPORT ATP-BINDING PROTEIN POTA"/>
    <property type="match status" value="1"/>
</dbReference>
<evidence type="ECO:0000259" key="4">
    <source>
        <dbReference type="PROSITE" id="PS50893"/>
    </source>
</evidence>
<gene>
    <name evidence="5" type="ORF">LSG31_01280</name>
</gene>
<dbReference type="InterPro" id="IPR003439">
    <property type="entry name" value="ABC_transporter-like_ATP-bd"/>
</dbReference>
<feature type="domain" description="ABC transporter" evidence="4">
    <location>
        <begin position="3"/>
        <end position="237"/>
    </location>
</feature>
<evidence type="ECO:0000256" key="1">
    <source>
        <dbReference type="ARBA" id="ARBA00022448"/>
    </source>
</evidence>
<dbReference type="InterPro" id="IPR017871">
    <property type="entry name" value="ABC_transporter-like_CS"/>
</dbReference>
<evidence type="ECO:0000256" key="3">
    <source>
        <dbReference type="ARBA" id="ARBA00022840"/>
    </source>
</evidence>
<dbReference type="Pfam" id="PF08402">
    <property type="entry name" value="TOBE_2"/>
    <property type="match status" value="1"/>
</dbReference>
<dbReference type="Proteomes" id="UP000830167">
    <property type="component" value="Chromosome"/>
</dbReference>
<dbReference type="InterPro" id="IPR027417">
    <property type="entry name" value="P-loop_NTPase"/>
</dbReference>
<dbReference type="SUPFAM" id="SSF52540">
    <property type="entry name" value="P-loop containing nucleoside triphosphate hydrolases"/>
    <property type="match status" value="1"/>
</dbReference>
<dbReference type="Gene3D" id="3.40.50.300">
    <property type="entry name" value="P-loop containing nucleotide triphosphate hydrolases"/>
    <property type="match status" value="1"/>
</dbReference>
<keyword evidence="1" id="KW-0813">Transport</keyword>
<dbReference type="InterPro" id="IPR008995">
    <property type="entry name" value="Mo/tungstate-bd_C_term_dom"/>
</dbReference>
<sequence length="363" mass="39976">MYIELKDVVKRFGNKQVLKKISLNIEDGQFVALLGPSGCGKTTLLNALAGLADIDEGSIQVGDAIWSAPGFMLPPEQRNVGMVFQDFALWPHLSVFDNVAFGLKLKKLSRDQMKARVLEVLELVQMANYRDQFPHQLSGGQKQRVAIARALAPRPTLMLMDEPLSSLDAKLREQMRWDLLGLIRKAGTTTIYVTHDQVEALSMADHVVLLNQGNIEQEGSPTQLYHSPATTFAAKFVGASNLLRGKVVQKSGQSIVLEYLGVSVQAVSNASVGDIATLMIRPSDITILPSLPADGKGTCLHGTIVQRAFHGITWQYRVDVEGKFEIEVWNSEERSMGAKVNMWLPVERCREVAETNTFAMAAS</sequence>
<dbReference type="Pfam" id="PF00005">
    <property type="entry name" value="ABC_tran"/>
    <property type="match status" value="1"/>
</dbReference>
<reference evidence="5" key="1">
    <citation type="submission" date="2021-12" db="EMBL/GenBank/DDBJ databases">
        <title>Alicyclobacillaceae gen. nov., sp. nov., isolated from chalcocite enrichment system.</title>
        <authorList>
            <person name="Jiang Z."/>
        </authorList>
    </citation>
    <scope>NUCLEOTIDE SEQUENCE</scope>
    <source>
        <strain evidence="5">MYW30-H2</strain>
    </source>
</reference>
<dbReference type="PROSITE" id="PS50893">
    <property type="entry name" value="ABC_TRANSPORTER_2"/>
    <property type="match status" value="1"/>
</dbReference>
<dbReference type="SUPFAM" id="SSF50331">
    <property type="entry name" value="MOP-like"/>
    <property type="match status" value="1"/>
</dbReference>
<keyword evidence="2" id="KW-0547">Nucleotide-binding</keyword>